<dbReference type="InterPro" id="IPR006311">
    <property type="entry name" value="TAT_signal"/>
</dbReference>
<dbReference type="Pfam" id="PF00295">
    <property type="entry name" value="Glyco_hydro_28"/>
    <property type="match status" value="1"/>
</dbReference>
<gene>
    <name evidence="6" type="primary">pelB_2</name>
    <name evidence="6" type="ORF">GCM10023191_021220</name>
</gene>
<dbReference type="RefSeq" id="WP_345460863.1">
    <property type="nucleotide sequence ID" value="NZ_BAABHF010000015.1"/>
</dbReference>
<feature type="domain" description="Rhamnogalacturonase A/B/Epimerase-like pectate lyase" evidence="5">
    <location>
        <begin position="73"/>
        <end position="130"/>
    </location>
</feature>
<dbReference type="PANTHER" id="PTHR31339">
    <property type="entry name" value="PECTIN LYASE-RELATED"/>
    <property type="match status" value="1"/>
</dbReference>
<accession>A0ABP8PPR1</accession>
<reference evidence="7" key="1">
    <citation type="journal article" date="2019" name="Int. J. Syst. Evol. Microbiol.">
        <title>The Global Catalogue of Microorganisms (GCM) 10K type strain sequencing project: providing services to taxonomists for standard genome sequencing and annotation.</title>
        <authorList>
            <consortium name="The Broad Institute Genomics Platform"/>
            <consortium name="The Broad Institute Genome Sequencing Center for Infectious Disease"/>
            <person name="Wu L."/>
            <person name="Ma J."/>
        </authorList>
    </citation>
    <scope>NUCLEOTIDE SEQUENCE [LARGE SCALE GENOMIC DNA]</scope>
    <source>
        <strain evidence="7">JCM 17933</strain>
    </source>
</reference>
<dbReference type="Pfam" id="PF12708">
    <property type="entry name" value="Pect-lyase_RHGA_epim"/>
    <property type="match status" value="1"/>
</dbReference>
<evidence type="ECO:0000259" key="5">
    <source>
        <dbReference type="Pfam" id="PF12708"/>
    </source>
</evidence>
<dbReference type="SUPFAM" id="SSF51126">
    <property type="entry name" value="Pectin lyase-like"/>
    <property type="match status" value="1"/>
</dbReference>
<dbReference type="PANTHER" id="PTHR31339:SF9">
    <property type="entry name" value="PLASMIN AND FIBRONECTIN-BINDING PROTEIN A"/>
    <property type="match status" value="1"/>
</dbReference>
<comment type="similarity">
    <text evidence="1 4">Belongs to the glycosyl hydrolase 28 family.</text>
</comment>
<sequence>MTWSRRNFLTTGAAATAGGAVLGGIAPGAASARAATDAGARPGSGGATGWRRAAEITRRVRPPRFPARRFALTDFGAVGDGTTDCTEAFRRAIAACHDAGGGHVDVPAGTFLTGAIHLRSGVDLHVGEGATVLFSTDPAAYLPAVYTRFSSIECYNYSPFIYAYGQENIAVTGSGTLDGQGGTEHWWPWVGNSDFGWKPGDPEESADWAALQDMADRGVPVKQRVFGAGHYLRPNFLQFYRCRSVLVEGVTVVRSPMWQIHPVLSTNVTVRDVHVDSRGPNNDGCDPESCSGVVIRRCVFDAGDDSIAIKAGRGADGRRVNVPCEDVLIEDCDMRIRYGAVAIGSDTTGGIRNVFVRRCTMGSPNLYFGLYIKTNSVRGGFVENVYLRDIHISSLLKETISIDLYHGDGDTGSYPPLVRNVEIRDLMCDTSRAPLFIRGYPDDPLHDIRLVNCTFTNVSRDSTISDIDGLTFDRVTVAGEPVTTPPVIGST</sequence>
<evidence type="ECO:0000256" key="3">
    <source>
        <dbReference type="ARBA" id="ARBA00023295"/>
    </source>
</evidence>
<evidence type="ECO:0000256" key="1">
    <source>
        <dbReference type="ARBA" id="ARBA00008834"/>
    </source>
</evidence>
<keyword evidence="7" id="KW-1185">Reference proteome</keyword>
<comment type="caution">
    <text evidence="6">The sequence shown here is derived from an EMBL/GenBank/DDBJ whole genome shotgun (WGS) entry which is preliminary data.</text>
</comment>
<dbReference type="InterPro" id="IPR024535">
    <property type="entry name" value="RHGA/B-epi-like_pectate_lyase"/>
</dbReference>
<organism evidence="6 7">
    <name type="scientific">Actinoallomurus oryzae</name>
    <dbReference type="NCBI Taxonomy" id="502180"/>
    <lineage>
        <taxon>Bacteria</taxon>
        <taxon>Bacillati</taxon>
        <taxon>Actinomycetota</taxon>
        <taxon>Actinomycetes</taxon>
        <taxon>Streptosporangiales</taxon>
        <taxon>Thermomonosporaceae</taxon>
        <taxon>Actinoallomurus</taxon>
    </lineage>
</organism>
<proteinExistence type="inferred from homology"/>
<dbReference type="InterPro" id="IPR012334">
    <property type="entry name" value="Pectin_lyas_fold"/>
</dbReference>
<dbReference type="PROSITE" id="PS51318">
    <property type="entry name" value="TAT"/>
    <property type="match status" value="1"/>
</dbReference>
<protein>
    <submittedName>
        <fullName evidence="6">Exopolygalacturonase PelB</fullName>
    </submittedName>
</protein>
<dbReference type="EMBL" id="BAABHF010000015">
    <property type="protein sequence ID" value="GAA4489820.1"/>
    <property type="molecule type" value="Genomic_DNA"/>
</dbReference>
<evidence type="ECO:0000313" key="6">
    <source>
        <dbReference type="EMBL" id="GAA4489820.1"/>
    </source>
</evidence>
<dbReference type="Proteomes" id="UP001500503">
    <property type="component" value="Unassembled WGS sequence"/>
</dbReference>
<keyword evidence="2 4" id="KW-0378">Hydrolase</keyword>
<dbReference type="InterPro" id="IPR051801">
    <property type="entry name" value="GH28_Enzymes"/>
</dbReference>
<evidence type="ECO:0000256" key="4">
    <source>
        <dbReference type="RuleBase" id="RU361169"/>
    </source>
</evidence>
<evidence type="ECO:0000256" key="2">
    <source>
        <dbReference type="ARBA" id="ARBA00022801"/>
    </source>
</evidence>
<dbReference type="InterPro" id="IPR000743">
    <property type="entry name" value="Glyco_hydro_28"/>
</dbReference>
<dbReference type="InterPro" id="IPR011050">
    <property type="entry name" value="Pectin_lyase_fold/virulence"/>
</dbReference>
<name>A0ABP8PPR1_9ACTN</name>
<evidence type="ECO:0000313" key="7">
    <source>
        <dbReference type="Proteomes" id="UP001500503"/>
    </source>
</evidence>
<keyword evidence="3 4" id="KW-0326">Glycosidase</keyword>
<dbReference type="Gene3D" id="2.160.20.10">
    <property type="entry name" value="Single-stranded right-handed beta-helix, Pectin lyase-like"/>
    <property type="match status" value="1"/>
</dbReference>